<dbReference type="EMBL" id="JARRAG010000002">
    <property type="protein sequence ID" value="MDG3007032.1"/>
    <property type="molecule type" value="Genomic_DNA"/>
</dbReference>
<accession>A0ABT6FHI7</accession>
<dbReference type="Pfam" id="PF01126">
    <property type="entry name" value="Heme_oxygenase"/>
    <property type="match status" value="1"/>
</dbReference>
<proteinExistence type="predicted"/>
<protein>
    <submittedName>
        <fullName evidence="1">Biliverdin-producing heme oxygenase</fullName>
    </submittedName>
</protein>
<dbReference type="SUPFAM" id="SSF48613">
    <property type="entry name" value="Heme oxygenase-like"/>
    <property type="match status" value="1"/>
</dbReference>
<dbReference type="InterPro" id="IPR016053">
    <property type="entry name" value="Haem_Oase-like"/>
</dbReference>
<reference evidence="1 2" key="1">
    <citation type="submission" date="2023-03" db="EMBL/GenBank/DDBJ databases">
        <title>Paludisphaera mucosa sp. nov. a novel planctomycete from northern fen.</title>
        <authorList>
            <person name="Ivanova A."/>
        </authorList>
    </citation>
    <scope>NUCLEOTIDE SEQUENCE [LARGE SCALE GENOMIC DNA]</scope>
    <source>
        <strain evidence="1 2">Pla2</strain>
    </source>
</reference>
<dbReference type="Proteomes" id="UP001216907">
    <property type="component" value="Unassembled WGS sequence"/>
</dbReference>
<comment type="caution">
    <text evidence="1">The sequence shown here is derived from an EMBL/GenBank/DDBJ whole genome shotgun (WGS) entry which is preliminary data.</text>
</comment>
<organism evidence="1 2">
    <name type="scientific">Paludisphaera mucosa</name>
    <dbReference type="NCBI Taxonomy" id="3030827"/>
    <lineage>
        <taxon>Bacteria</taxon>
        <taxon>Pseudomonadati</taxon>
        <taxon>Planctomycetota</taxon>
        <taxon>Planctomycetia</taxon>
        <taxon>Isosphaerales</taxon>
        <taxon>Isosphaeraceae</taxon>
        <taxon>Paludisphaera</taxon>
    </lineage>
</organism>
<dbReference type="RefSeq" id="WP_277863322.1">
    <property type="nucleotide sequence ID" value="NZ_JARRAG010000002.1"/>
</dbReference>
<name>A0ABT6FHI7_9BACT</name>
<evidence type="ECO:0000313" key="2">
    <source>
        <dbReference type="Proteomes" id="UP001216907"/>
    </source>
</evidence>
<dbReference type="Gene3D" id="1.20.910.10">
    <property type="entry name" value="Heme oxygenase-like"/>
    <property type="match status" value="1"/>
</dbReference>
<gene>
    <name evidence="1" type="ORF">PZE19_24960</name>
</gene>
<evidence type="ECO:0000313" key="1">
    <source>
        <dbReference type="EMBL" id="MDG3007032.1"/>
    </source>
</evidence>
<dbReference type="InterPro" id="IPR016084">
    <property type="entry name" value="Haem_Oase-like_multi-hlx"/>
</dbReference>
<keyword evidence="2" id="KW-1185">Reference proteome</keyword>
<sequence length="194" mass="20829">MMMSRLKELTRPHHDAVELRMGSYGPTESIEGYTRVLRRFLGFHRPVEEAFAALAGWDAIGIDPAERSRTALLEADLRALGLSDAEVAAVPRCPAPPPLASLPEALGAMYVLEGSTLGGQYIRKRVESTLGLAPGRGCSYYASYGDRVGPMWKAFAAAVDGYATTEDVQATIARSASATFDAVNDWFAGDEADA</sequence>
<dbReference type="CDD" id="cd19166">
    <property type="entry name" value="HemeO-bac"/>
    <property type="match status" value="1"/>
</dbReference>